<dbReference type="CDD" id="cd04869">
    <property type="entry name" value="ACT_GcvR_2"/>
    <property type="match status" value="1"/>
</dbReference>
<dbReference type="EMBL" id="CP013290">
    <property type="protein sequence ID" value="APH03116.1"/>
    <property type="molecule type" value="Genomic_DNA"/>
</dbReference>
<dbReference type="Gene3D" id="3.30.70.260">
    <property type="match status" value="2"/>
</dbReference>
<name>A0A1L3MLC7_9MICO</name>
<organism evidence="2 3">
    <name type="scientific">Janibacter indicus</name>
    <dbReference type="NCBI Taxonomy" id="857417"/>
    <lineage>
        <taxon>Bacteria</taxon>
        <taxon>Bacillati</taxon>
        <taxon>Actinomycetota</taxon>
        <taxon>Actinomycetes</taxon>
        <taxon>Micrococcales</taxon>
        <taxon>Intrasporangiaceae</taxon>
        <taxon>Janibacter</taxon>
    </lineage>
</organism>
<keyword evidence="3" id="KW-1185">Reference proteome</keyword>
<dbReference type="InterPro" id="IPR050990">
    <property type="entry name" value="UPF0237/GcvR_regulator"/>
</dbReference>
<dbReference type="Pfam" id="PF13740">
    <property type="entry name" value="ACT_6"/>
    <property type="match status" value="1"/>
</dbReference>
<dbReference type="KEGG" id="jte:ASJ30_09400"/>
<dbReference type="InterPro" id="IPR002912">
    <property type="entry name" value="ACT_dom"/>
</dbReference>
<dbReference type="PIRSF" id="PIRSF028103">
    <property type="entry name" value="GcvR"/>
    <property type="match status" value="1"/>
</dbReference>
<accession>A0A1L3MLC7</accession>
<evidence type="ECO:0000313" key="3">
    <source>
        <dbReference type="Proteomes" id="UP000182938"/>
    </source>
</evidence>
<proteinExistence type="predicted"/>
<dbReference type="InterPro" id="IPR045865">
    <property type="entry name" value="ACT-like_dom_sf"/>
</dbReference>
<dbReference type="PROSITE" id="PS51671">
    <property type="entry name" value="ACT"/>
    <property type="match status" value="1"/>
</dbReference>
<gene>
    <name evidence="2" type="ORF">ASJ30_09400</name>
</gene>
<feature type="domain" description="ACT" evidence="1">
    <location>
        <begin position="92"/>
        <end position="173"/>
    </location>
</feature>
<dbReference type="AlphaFoldDB" id="A0A1L3MLC7"/>
<sequence length="177" mass="18290">MTTTLVLSVIGNDRAGLVKALADVIEQEGGNWERSHLSELAGKFAGIVVVTVPGERADGLRAALEPLHGLLDVAVHDATVAEDLVESGQEVRVELLGNDRPGIVGAVSGVLAQHGLSVAELVSTTSDAPMAGGRLFEAIAVATVPAGTDLDAVQGDLERLATEIMVDLTLSPHDDED</sequence>
<dbReference type="GO" id="GO:0006355">
    <property type="term" value="P:regulation of DNA-templated transcription"/>
    <property type="evidence" value="ECO:0007669"/>
    <property type="project" value="InterPro"/>
</dbReference>
<dbReference type="Proteomes" id="UP000182938">
    <property type="component" value="Chromosome"/>
</dbReference>
<dbReference type="InterPro" id="IPR016867">
    <property type="entry name" value="GcvR"/>
</dbReference>
<dbReference type="PANTHER" id="PTHR34875:SF6">
    <property type="entry name" value="UPF0237 PROTEIN MJ1558"/>
    <property type="match status" value="1"/>
</dbReference>
<protein>
    <submittedName>
        <fullName evidence="2">Amino acid-binding ACT protein</fullName>
    </submittedName>
</protein>
<dbReference type="RefSeq" id="WP_072626244.1">
    <property type="nucleotide sequence ID" value="NZ_CP013290.1"/>
</dbReference>
<dbReference type="Pfam" id="PF01842">
    <property type="entry name" value="ACT"/>
    <property type="match status" value="1"/>
</dbReference>
<dbReference type="PANTHER" id="PTHR34875">
    <property type="entry name" value="UPF0237 PROTEIN MJ1558"/>
    <property type="match status" value="1"/>
</dbReference>
<dbReference type="SUPFAM" id="SSF55021">
    <property type="entry name" value="ACT-like"/>
    <property type="match status" value="2"/>
</dbReference>
<reference evidence="2 3" key="1">
    <citation type="submission" date="2015-11" db="EMBL/GenBank/DDBJ databases">
        <authorList>
            <person name="Zhang Y."/>
            <person name="Guo Z."/>
        </authorList>
    </citation>
    <scope>NUCLEOTIDE SEQUENCE [LARGE SCALE GENOMIC DNA]</scope>
    <source>
        <strain evidence="2 3">YFY001</strain>
    </source>
</reference>
<evidence type="ECO:0000259" key="1">
    <source>
        <dbReference type="PROSITE" id="PS51671"/>
    </source>
</evidence>
<evidence type="ECO:0000313" key="2">
    <source>
        <dbReference type="EMBL" id="APH03116.1"/>
    </source>
</evidence>